<keyword evidence="2" id="KW-0732">Signal</keyword>
<sequence>MMSASQVLLFLGLCVVLTMGQQWSWSPWDPNNPSNTDWQQAGTDQSKPFYENDPFNPWWRYNPEVRARTLYGDIAGFSIPIEERENPTTGEIYKKRMNLFLGVPYAKPPIDNLRFMRPVKPVFPTRIWEAKSYPPACPQPLWYIKRDIPSFTNRNISEDCLYLNIFQPNISSNPASHRYPVMVYIHGGDFLYGSSEQAPGLIIAQHDIVFVAMNYRLGALGFMSTQDAYSWGNYGLWDQKLALEFVKDNIENFQGDPDRVTLVGSGAGGQSVGMHMVSPRTRSQGYFHKVILQSGTDISPQASVEPFWRPETFAEDLGRLVNCPTNNHGRMVRCLQERNFNEILSAQFRIGLQAKEAWRPESKHCPGATTRPGTVENPWAPVQDGIYNFLPETPIDLRYSETFSKVPMMIGFNRHDGAEKANYTIRNLENGLEESAYQQAICQYLDDYRIYHLDNAFEAIHFHYSWHAEPNNDTARREMLYDLYTDHRFGSPADTLIRKQMDHAETYMYMFGYRSYQEEKSPYWMGITKESEVQYTLGFPLINITTENYTRIETPYYDWMDQNISDFMVTLWTNYIKDGVPTPYRIRNVTWEPYNMYNLTYLWVDEWPENRIRYRQKYYSFWQDYFPQISERVINIVTATPTAIGREYRYSTWGMTAFTGLLLIFIIVMSILLWRQHRKNVEARDWMTSTEFSSVTRNRTFMESHDSFGAPRLR</sequence>
<keyword evidence="4" id="KW-1185">Reference proteome</keyword>
<evidence type="ECO:0000313" key="3">
    <source>
        <dbReference type="EMBL" id="CAH1773569.1"/>
    </source>
</evidence>
<comment type="caution">
    <text evidence="3">The sequence shown here is derived from an EMBL/GenBank/DDBJ whole genome shotgun (WGS) entry which is preliminary data.</text>
</comment>
<evidence type="ECO:0000256" key="1">
    <source>
        <dbReference type="ARBA" id="ARBA00005964"/>
    </source>
</evidence>
<dbReference type="EMBL" id="CAIIXF020000001">
    <property type="protein sequence ID" value="CAH1773569.1"/>
    <property type="molecule type" value="Genomic_DNA"/>
</dbReference>
<dbReference type="SUPFAM" id="SSF53474">
    <property type="entry name" value="alpha/beta-Hydrolases"/>
    <property type="match status" value="1"/>
</dbReference>
<dbReference type="InterPro" id="IPR019819">
    <property type="entry name" value="Carboxylesterase_B_CS"/>
</dbReference>
<dbReference type="Proteomes" id="UP000749559">
    <property type="component" value="Unassembled WGS sequence"/>
</dbReference>
<dbReference type="OrthoDB" id="6846267at2759"/>
<protein>
    <submittedName>
        <fullName evidence="3">Uncharacterized protein</fullName>
    </submittedName>
</protein>
<evidence type="ECO:0000313" key="4">
    <source>
        <dbReference type="Proteomes" id="UP000749559"/>
    </source>
</evidence>
<dbReference type="PROSITE" id="PS00941">
    <property type="entry name" value="CARBOXYLESTERASE_B_2"/>
    <property type="match status" value="1"/>
</dbReference>
<gene>
    <name evidence="3" type="ORF">OFUS_LOCUS1148</name>
</gene>
<comment type="similarity">
    <text evidence="1">Belongs to the type-B carboxylesterase/lipase family.</text>
</comment>
<dbReference type="InterPro" id="IPR029058">
    <property type="entry name" value="AB_hydrolase_fold"/>
</dbReference>
<name>A0A8J1U894_OWEFU</name>
<dbReference type="Gene3D" id="3.40.50.1820">
    <property type="entry name" value="alpha/beta hydrolase"/>
    <property type="match status" value="1"/>
</dbReference>
<proteinExistence type="inferred from homology"/>
<reference evidence="3" key="1">
    <citation type="submission" date="2022-03" db="EMBL/GenBank/DDBJ databases">
        <authorList>
            <person name="Martin C."/>
        </authorList>
    </citation>
    <scope>NUCLEOTIDE SEQUENCE</scope>
</reference>
<dbReference type="AlphaFoldDB" id="A0A8J1U894"/>
<dbReference type="InterPro" id="IPR051093">
    <property type="entry name" value="Neuroligin/BSAL"/>
</dbReference>
<dbReference type="PANTHER" id="PTHR43903">
    <property type="entry name" value="NEUROLIGIN"/>
    <property type="match status" value="1"/>
</dbReference>
<dbReference type="InterPro" id="IPR002018">
    <property type="entry name" value="CarbesteraseB"/>
</dbReference>
<dbReference type="Pfam" id="PF00135">
    <property type="entry name" value="COesterase"/>
    <property type="match status" value="1"/>
</dbReference>
<accession>A0A8J1U894</accession>
<evidence type="ECO:0000256" key="2">
    <source>
        <dbReference type="ARBA" id="ARBA00022729"/>
    </source>
</evidence>
<organism evidence="3 4">
    <name type="scientific">Owenia fusiformis</name>
    <name type="common">Polychaete worm</name>
    <dbReference type="NCBI Taxonomy" id="6347"/>
    <lineage>
        <taxon>Eukaryota</taxon>
        <taxon>Metazoa</taxon>
        <taxon>Spiralia</taxon>
        <taxon>Lophotrochozoa</taxon>
        <taxon>Annelida</taxon>
        <taxon>Polychaeta</taxon>
        <taxon>Sedentaria</taxon>
        <taxon>Canalipalpata</taxon>
        <taxon>Sabellida</taxon>
        <taxon>Oweniida</taxon>
        <taxon>Oweniidae</taxon>
        <taxon>Owenia</taxon>
    </lineage>
</organism>